<organism evidence="12 13">
    <name type="scientific">Coprinellus micaceus</name>
    <name type="common">Glistening ink-cap mushroom</name>
    <name type="synonym">Coprinus micaceus</name>
    <dbReference type="NCBI Taxonomy" id="71717"/>
    <lineage>
        <taxon>Eukaryota</taxon>
        <taxon>Fungi</taxon>
        <taxon>Dikarya</taxon>
        <taxon>Basidiomycota</taxon>
        <taxon>Agaricomycotina</taxon>
        <taxon>Agaricomycetes</taxon>
        <taxon>Agaricomycetidae</taxon>
        <taxon>Agaricales</taxon>
        <taxon>Agaricineae</taxon>
        <taxon>Psathyrellaceae</taxon>
        <taxon>Coprinellus</taxon>
    </lineage>
</organism>
<dbReference type="PANTHER" id="PTHR12755:SF3">
    <property type="entry name" value="POLYNUCLEOTIDE 5'-HYDROXYL-KINASE NOL9"/>
    <property type="match status" value="1"/>
</dbReference>
<sequence>MISAVAARKAALAKSQGGTPTTEPESSRQSSAQDEASSSKRKSPGSEPQGHSSSQKRAKLEEKETKQKKVDKKAAKEKSSKPLSKAQRYFAESSVPPQDLFQNGEDVIDLGSDSVSGSDAPRTLNVRMEREGEDLFSSEVDSEEGEEASKRSQRGDSMDVDITQMNLSTLFPHTATALPSNHPNTPLSTFQPAIDENVFSLLGEEVSQLKLPPSPSSSHTHSSPSTLVLIGPHETLCLLGTCNLTVLHGSILILGSTLYPSTNSHRIYAPKSSPLPVIRCSFTKTKESLLGDVDLPSRVSIDDDIRRHGAVLLLQELRTGIEGLGKICRPFLNAFQQPKWQPANAFKLPGLCLARGQLSDVAPFILPPSWSEALERCTSSHQLPDAQDVCNVYLVKGPKNTGKSTFSRTLLNKLLETYERVAFLECDLGQSEFTPGGMVALNLISRPIFGPPFTHPTLPVAAHYIGSSTPRSSPSHYLEAIQALLQVYRLEIQTPSDERLAQEGGPGMDSAQKIQHIIPLIVNTMGWSKGLGSDLNQKIEEWATPTDVFTFDPVEEMSGPSQPLAIRRQHRQSFGAFNGGSMDGDTGNGAFQTYSLDAPILSEGGLSSQYTAADHRTLTLLSYFHAVFPSLPNQQHQREPLSSSSLPLVEELSLGQATAELWNTNTPLVAMRPYEVDASQALNKVVLTGSGSEDVVEGEAGRVLNGAVVGLVSCTEGAFAHWSNPEEDRRHSGPPVDLGKLPYTQHCPPPDPANATCVGLGLVRAVHPRHIDSPASGSDGVGQGQARRVDLQLLTPIPPQLLSSIRVFVKGEMELPIWGMLDFRAWNAEGARRDRDEDGVEVESETGVVEMEQGQTAYLQWGKSGVGVVGSEKRRVRRNLMRRGQM</sequence>
<dbReference type="AlphaFoldDB" id="A0A4Y7SPI9"/>
<evidence type="ECO:0000256" key="8">
    <source>
        <dbReference type="ARBA" id="ARBA00071212"/>
    </source>
</evidence>
<comment type="caution">
    <text evidence="12">The sequence shown here is derived from an EMBL/GenBank/DDBJ whole genome shotgun (WGS) entry which is preliminary data.</text>
</comment>
<evidence type="ECO:0000256" key="4">
    <source>
        <dbReference type="ARBA" id="ARBA00022679"/>
    </source>
</evidence>
<feature type="compositionally biased region" description="Polar residues" evidence="9">
    <location>
        <begin position="16"/>
        <end position="36"/>
    </location>
</feature>
<dbReference type="GO" id="GO:0005634">
    <property type="term" value="C:nucleus"/>
    <property type="evidence" value="ECO:0007669"/>
    <property type="project" value="TreeGrafter"/>
</dbReference>
<dbReference type="EMBL" id="QPFP01000075">
    <property type="protein sequence ID" value="TEB23621.1"/>
    <property type="molecule type" value="Genomic_DNA"/>
</dbReference>
<dbReference type="InterPro" id="IPR027417">
    <property type="entry name" value="P-loop_NTPase"/>
</dbReference>
<evidence type="ECO:0000256" key="3">
    <source>
        <dbReference type="ARBA" id="ARBA00019824"/>
    </source>
</evidence>
<protein>
    <recommendedName>
        <fullName evidence="3">Polynucleotide 5'-hydroxyl-kinase GRC3</fullName>
    </recommendedName>
    <alternativeName>
        <fullName evidence="8">Polynucleotide 5'-hydroxyl-kinase NOL9</fullName>
    </alternativeName>
    <alternativeName>
        <fullName evidence="2">Polynucleotide 5'-hydroxyl-kinase grc3</fullName>
    </alternativeName>
</protein>
<evidence type="ECO:0000259" key="10">
    <source>
        <dbReference type="Pfam" id="PF16575"/>
    </source>
</evidence>
<feature type="compositionally biased region" description="Basic and acidic residues" evidence="9">
    <location>
        <begin position="147"/>
        <end position="156"/>
    </location>
</feature>
<dbReference type="GO" id="GO:0005524">
    <property type="term" value="F:ATP binding"/>
    <property type="evidence" value="ECO:0007669"/>
    <property type="project" value="UniProtKB-KW"/>
</dbReference>
<feature type="compositionally biased region" description="Low complexity" evidence="9">
    <location>
        <begin position="1"/>
        <end position="13"/>
    </location>
</feature>
<dbReference type="PANTHER" id="PTHR12755">
    <property type="entry name" value="CLEAVAGE/POLYADENYLATION FACTOR IA SUBUNIT CLP1P"/>
    <property type="match status" value="1"/>
</dbReference>
<dbReference type="Proteomes" id="UP000298030">
    <property type="component" value="Unassembled WGS sequence"/>
</dbReference>
<feature type="region of interest" description="Disordered" evidence="9">
    <location>
        <begin position="1"/>
        <end position="156"/>
    </location>
</feature>
<evidence type="ECO:0000256" key="6">
    <source>
        <dbReference type="ARBA" id="ARBA00022777"/>
    </source>
</evidence>
<feature type="compositionally biased region" description="Acidic residues" evidence="9">
    <location>
        <begin position="131"/>
        <end position="146"/>
    </location>
</feature>
<keyword evidence="5" id="KW-0547">Nucleotide-binding</keyword>
<dbReference type="Pfam" id="PF16575">
    <property type="entry name" value="CLP1_P"/>
    <property type="match status" value="1"/>
</dbReference>
<dbReference type="OrthoDB" id="2405412at2759"/>
<dbReference type="InterPro" id="IPR057573">
    <property type="entry name" value="NOL9_N"/>
</dbReference>
<gene>
    <name evidence="12" type="ORF">FA13DRAFT_1694220</name>
</gene>
<reference evidence="12 13" key="1">
    <citation type="journal article" date="2019" name="Nat. Ecol. Evol.">
        <title>Megaphylogeny resolves global patterns of mushroom evolution.</title>
        <authorList>
            <person name="Varga T."/>
            <person name="Krizsan K."/>
            <person name="Foldi C."/>
            <person name="Dima B."/>
            <person name="Sanchez-Garcia M."/>
            <person name="Sanchez-Ramirez S."/>
            <person name="Szollosi G.J."/>
            <person name="Szarkandi J.G."/>
            <person name="Papp V."/>
            <person name="Albert L."/>
            <person name="Andreopoulos W."/>
            <person name="Angelini C."/>
            <person name="Antonin V."/>
            <person name="Barry K.W."/>
            <person name="Bougher N.L."/>
            <person name="Buchanan P."/>
            <person name="Buyck B."/>
            <person name="Bense V."/>
            <person name="Catcheside P."/>
            <person name="Chovatia M."/>
            <person name="Cooper J."/>
            <person name="Damon W."/>
            <person name="Desjardin D."/>
            <person name="Finy P."/>
            <person name="Geml J."/>
            <person name="Haridas S."/>
            <person name="Hughes K."/>
            <person name="Justo A."/>
            <person name="Karasinski D."/>
            <person name="Kautmanova I."/>
            <person name="Kiss B."/>
            <person name="Kocsube S."/>
            <person name="Kotiranta H."/>
            <person name="LaButti K.M."/>
            <person name="Lechner B.E."/>
            <person name="Liimatainen K."/>
            <person name="Lipzen A."/>
            <person name="Lukacs Z."/>
            <person name="Mihaltcheva S."/>
            <person name="Morgado L.N."/>
            <person name="Niskanen T."/>
            <person name="Noordeloos M.E."/>
            <person name="Ohm R.A."/>
            <person name="Ortiz-Santana B."/>
            <person name="Ovrebo C."/>
            <person name="Racz N."/>
            <person name="Riley R."/>
            <person name="Savchenko A."/>
            <person name="Shiryaev A."/>
            <person name="Soop K."/>
            <person name="Spirin V."/>
            <person name="Szebenyi C."/>
            <person name="Tomsovsky M."/>
            <person name="Tulloss R.E."/>
            <person name="Uehling J."/>
            <person name="Grigoriev I.V."/>
            <person name="Vagvolgyi C."/>
            <person name="Papp T."/>
            <person name="Martin F.M."/>
            <person name="Miettinen O."/>
            <person name="Hibbett D.S."/>
            <person name="Nagy L.G."/>
        </authorList>
    </citation>
    <scope>NUCLEOTIDE SEQUENCE [LARGE SCALE GENOMIC DNA]</scope>
    <source>
        <strain evidence="12 13">FP101781</strain>
    </source>
</reference>
<feature type="domain" description="Clp1 P-loop" evidence="10">
    <location>
        <begin position="397"/>
        <end position="555"/>
    </location>
</feature>
<dbReference type="GO" id="GO:0000448">
    <property type="term" value="P:cleavage in ITS2 between 5.8S rRNA and LSU-rRNA of tricistronic rRNA transcript (SSU-rRNA, 5.8S rRNA, LSU-rRNA)"/>
    <property type="evidence" value="ECO:0007669"/>
    <property type="project" value="TreeGrafter"/>
</dbReference>
<feature type="domain" description="NOL9 N-terminal" evidence="11">
    <location>
        <begin position="226"/>
        <end position="315"/>
    </location>
</feature>
<dbReference type="InterPro" id="IPR032319">
    <property type="entry name" value="CLP1_P"/>
</dbReference>
<evidence type="ECO:0000256" key="5">
    <source>
        <dbReference type="ARBA" id="ARBA00022741"/>
    </source>
</evidence>
<evidence type="ECO:0000259" key="11">
    <source>
        <dbReference type="Pfam" id="PF24419"/>
    </source>
</evidence>
<evidence type="ECO:0000256" key="9">
    <source>
        <dbReference type="SAM" id="MobiDB-lite"/>
    </source>
</evidence>
<evidence type="ECO:0000256" key="7">
    <source>
        <dbReference type="ARBA" id="ARBA00022840"/>
    </source>
</evidence>
<dbReference type="GO" id="GO:0051731">
    <property type="term" value="F:polynucleotide 5'-hydroxyl-kinase activity"/>
    <property type="evidence" value="ECO:0007669"/>
    <property type="project" value="InterPro"/>
</dbReference>
<keyword evidence="6" id="KW-0418">Kinase</keyword>
<dbReference type="STRING" id="71717.A0A4Y7SPI9"/>
<name>A0A4Y7SPI9_COPMI</name>
<keyword evidence="7" id="KW-0067">ATP-binding</keyword>
<keyword evidence="13" id="KW-1185">Reference proteome</keyword>
<comment type="similarity">
    <text evidence="1">Belongs to the Clp1 family. NOL9/GRC3 subfamily.</text>
</comment>
<evidence type="ECO:0000256" key="2">
    <source>
        <dbReference type="ARBA" id="ARBA00018706"/>
    </source>
</evidence>
<proteinExistence type="inferred from homology"/>
<evidence type="ECO:0000313" key="13">
    <source>
        <dbReference type="Proteomes" id="UP000298030"/>
    </source>
</evidence>
<dbReference type="InterPro" id="IPR045116">
    <property type="entry name" value="Clp1/Grc3"/>
</dbReference>
<dbReference type="Gene3D" id="3.40.50.300">
    <property type="entry name" value="P-loop containing nucleotide triphosphate hydrolases"/>
    <property type="match status" value="1"/>
</dbReference>
<accession>A0A4Y7SPI9</accession>
<evidence type="ECO:0000256" key="1">
    <source>
        <dbReference type="ARBA" id="ARBA00011003"/>
    </source>
</evidence>
<keyword evidence="4" id="KW-0808">Transferase</keyword>
<evidence type="ECO:0000313" key="12">
    <source>
        <dbReference type="EMBL" id="TEB23621.1"/>
    </source>
</evidence>
<dbReference type="Pfam" id="PF24419">
    <property type="entry name" value="Cupin_NOL9"/>
    <property type="match status" value="1"/>
</dbReference>
<feature type="compositionally biased region" description="Basic and acidic residues" evidence="9">
    <location>
        <begin position="58"/>
        <end position="80"/>
    </location>
</feature>